<dbReference type="EMBL" id="PCDP01000076">
    <property type="protein sequence ID" value="PZM07956.1"/>
    <property type="molecule type" value="Genomic_DNA"/>
</dbReference>
<keyword evidence="1" id="KW-0812">Transmembrane</keyword>
<keyword evidence="1" id="KW-0472">Membrane</keyword>
<dbReference type="AlphaFoldDB" id="A0A2W4DV79"/>
<evidence type="ECO:0008006" key="4">
    <source>
        <dbReference type="Google" id="ProtNLM"/>
    </source>
</evidence>
<dbReference type="Proteomes" id="UP000248925">
    <property type="component" value="Unassembled WGS sequence"/>
</dbReference>
<evidence type="ECO:0000256" key="1">
    <source>
        <dbReference type="SAM" id="Phobius"/>
    </source>
</evidence>
<dbReference type="RefSeq" id="WP_111163995.1">
    <property type="nucleotide sequence ID" value="NZ_PCDP01000076.1"/>
</dbReference>
<sequence length="234" mass="25758">MRPTTTFVAATFSALVIIAGCWLFFSYFVYESYKPVIDMPHECKQVEELLKKPAASGDAAAGADPMILGRLNIICQVKKTDFWYRTNGRISQVLYSYSTLSIIILSFLTALFVGAELSKKSETWRVVTLALPLLSTAIAALTSQFHLQESWALRETGRIQAEEILTDAEALTSDPIAFAKAANDIRTRLSNLEKAQASQYFAYRFLADGGTRSQALEVHSDASSPQNKGATAVK</sequence>
<evidence type="ECO:0000313" key="2">
    <source>
        <dbReference type="EMBL" id="PZM07956.1"/>
    </source>
</evidence>
<keyword evidence="1" id="KW-1133">Transmembrane helix</keyword>
<proteinExistence type="predicted"/>
<feature type="transmembrane region" description="Helical" evidence="1">
    <location>
        <begin position="94"/>
        <end position="114"/>
    </location>
</feature>
<evidence type="ECO:0000313" key="3">
    <source>
        <dbReference type="Proteomes" id="UP000248925"/>
    </source>
</evidence>
<organism evidence="2 3">
    <name type="scientific">Rhizobium tubonense</name>
    <dbReference type="NCBI Taxonomy" id="484088"/>
    <lineage>
        <taxon>Bacteria</taxon>
        <taxon>Pseudomonadati</taxon>
        <taxon>Pseudomonadota</taxon>
        <taxon>Alphaproteobacteria</taxon>
        <taxon>Hyphomicrobiales</taxon>
        <taxon>Rhizobiaceae</taxon>
        <taxon>Rhizobium/Agrobacterium group</taxon>
        <taxon>Rhizobium</taxon>
    </lineage>
</organism>
<comment type="caution">
    <text evidence="2">The sequence shown here is derived from an EMBL/GenBank/DDBJ whole genome shotgun (WGS) entry which is preliminary data.</text>
</comment>
<feature type="transmembrane region" description="Helical" evidence="1">
    <location>
        <begin position="7"/>
        <end position="30"/>
    </location>
</feature>
<protein>
    <recommendedName>
        <fullName evidence="4">DUF4231 domain-containing protein</fullName>
    </recommendedName>
</protein>
<gene>
    <name evidence="2" type="ORF">CPY51_29795</name>
</gene>
<reference evidence="2 3" key="1">
    <citation type="journal article" date="2018" name="Sci. Rep.">
        <title>Rhizobium tumorigenes sp. nov., a novel plant tumorigenic bacterium isolated from cane gall tumors on thornless blackberry.</title>
        <authorList>
            <person name="Kuzmanovi N."/>
            <person name="Smalla K."/>
            <person name="Gronow S."/>
            <person name="PuBawska J."/>
        </authorList>
    </citation>
    <scope>NUCLEOTIDE SEQUENCE [LARGE SCALE GENOMIC DNA]</scope>
    <source>
        <strain evidence="2 3">CCBAU 85046</strain>
    </source>
</reference>
<name>A0A2W4DV79_9HYPH</name>
<dbReference type="PROSITE" id="PS51257">
    <property type="entry name" value="PROKAR_LIPOPROTEIN"/>
    <property type="match status" value="1"/>
</dbReference>
<accession>A0A2W4DV79</accession>
<keyword evidence="3" id="KW-1185">Reference proteome</keyword>